<comment type="subcellular location">
    <subcellularLocation>
        <location evidence="1">Membrane</location>
    </subcellularLocation>
</comment>
<feature type="transmembrane region" description="Helical" evidence="8">
    <location>
        <begin position="65"/>
        <end position="87"/>
    </location>
</feature>
<evidence type="ECO:0000313" key="9">
    <source>
        <dbReference type="EMBL" id="MBI5169030.1"/>
    </source>
</evidence>
<dbReference type="GO" id="GO:0016020">
    <property type="term" value="C:membrane"/>
    <property type="evidence" value="ECO:0007669"/>
    <property type="project" value="UniProtKB-SubCell"/>
</dbReference>
<evidence type="ECO:0000256" key="2">
    <source>
        <dbReference type="ARBA" id="ARBA00022617"/>
    </source>
</evidence>
<accession>A0A933W1G7</accession>
<dbReference type="AlphaFoldDB" id="A0A933W1G7"/>
<evidence type="ECO:0000256" key="3">
    <source>
        <dbReference type="ARBA" id="ARBA00022692"/>
    </source>
</evidence>
<evidence type="ECO:0000313" key="10">
    <source>
        <dbReference type="Proteomes" id="UP000696931"/>
    </source>
</evidence>
<dbReference type="Proteomes" id="UP000696931">
    <property type="component" value="Unassembled WGS sequence"/>
</dbReference>
<evidence type="ECO:0000256" key="4">
    <source>
        <dbReference type="ARBA" id="ARBA00022723"/>
    </source>
</evidence>
<gene>
    <name evidence="9" type="ORF">HZA61_06055</name>
</gene>
<evidence type="ECO:0000256" key="7">
    <source>
        <dbReference type="ARBA" id="ARBA00023136"/>
    </source>
</evidence>
<keyword evidence="4" id="KW-0479">Metal-binding</keyword>
<comment type="caution">
    <text evidence="9">The sequence shown here is derived from an EMBL/GenBank/DDBJ whole genome shotgun (WGS) entry which is preliminary data.</text>
</comment>
<dbReference type="InterPro" id="IPR000701">
    <property type="entry name" value="SuccDH_FuR_B_TM-su"/>
</dbReference>
<keyword evidence="2" id="KW-0349">Heme</keyword>
<keyword evidence="7 8" id="KW-0472">Membrane</keyword>
<feature type="transmembrane region" description="Helical" evidence="8">
    <location>
        <begin position="185"/>
        <end position="205"/>
    </location>
</feature>
<feature type="transmembrane region" description="Helical" evidence="8">
    <location>
        <begin position="99"/>
        <end position="118"/>
    </location>
</feature>
<evidence type="ECO:0000256" key="5">
    <source>
        <dbReference type="ARBA" id="ARBA00022989"/>
    </source>
</evidence>
<sequence>MNLTDRQYFALKRAHSLTGVVPIGLFLLEHLFTNSKALQGEAAFNAAAAELARIPYVGAIEALGIWLPIAFHMVLGVIIATTGQANLGKHGYARNWQYTLQRVSGVLLVFYILFHTWMTRFDSDYLNSVSAYAFVGEQISNPAVFAFYVVGIVSACWHLGNGLFGFAIHWGLATGRQAQRNASRFAMAVFLVLTIVGLNSLLAFAGKGIYPDWLTKPHGAEHGPVVYEGGQH</sequence>
<evidence type="ECO:0000256" key="1">
    <source>
        <dbReference type="ARBA" id="ARBA00004370"/>
    </source>
</evidence>
<evidence type="ECO:0000256" key="6">
    <source>
        <dbReference type="ARBA" id="ARBA00023004"/>
    </source>
</evidence>
<name>A0A933W1G7_UNCEI</name>
<dbReference type="EMBL" id="JACRIW010000041">
    <property type="protein sequence ID" value="MBI5169030.1"/>
    <property type="molecule type" value="Genomic_DNA"/>
</dbReference>
<evidence type="ECO:0000256" key="8">
    <source>
        <dbReference type="SAM" id="Phobius"/>
    </source>
</evidence>
<dbReference type="GO" id="GO:0046872">
    <property type="term" value="F:metal ion binding"/>
    <property type="evidence" value="ECO:0007669"/>
    <property type="project" value="UniProtKB-KW"/>
</dbReference>
<reference evidence="9" key="1">
    <citation type="submission" date="2020-07" db="EMBL/GenBank/DDBJ databases">
        <title>Huge and variable diversity of episymbiotic CPR bacteria and DPANN archaea in groundwater ecosystems.</title>
        <authorList>
            <person name="He C.Y."/>
            <person name="Keren R."/>
            <person name="Whittaker M."/>
            <person name="Farag I.F."/>
            <person name="Doudna J."/>
            <person name="Cate J.H.D."/>
            <person name="Banfield J.F."/>
        </authorList>
    </citation>
    <scope>NUCLEOTIDE SEQUENCE</scope>
    <source>
        <strain evidence="9">NC_groundwater_1813_Pr3_B-0.1um_71_17</strain>
    </source>
</reference>
<proteinExistence type="predicted"/>
<dbReference type="InterPro" id="IPR034804">
    <property type="entry name" value="SQR/QFR_C/D"/>
</dbReference>
<protein>
    <submittedName>
        <fullName evidence="9">Succinate dehydrogenase</fullName>
    </submittedName>
</protein>
<feature type="transmembrane region" description="Helical" evidence="8">
    <location>
        <begin position="145"/>
        <end position="173"/>
    </location>
</feature>
<keyword evidence="5 8" id="KW-1133">Transmembrane helix</keyword>
<dbReference type="Pfam" id="PF01127">
    <property type="entry name" value="Sdh_cyt"/>
    <property type="match status" value="1"/>
</dbReference>
<dbReference type="SUPFAM" id="SSF81343">
    <property type="entry name" value="Fumarate reductase respiratory complex transmembrane subunits"/>
    <property type="match status" value="1"/>
</dbReference>
<organism evidence="9 10">
    <name type="scientific">Eiseniibacteriota bacterium</name>
    <dbReference type="NCBI Taxonomy" id="2212470"/>
    <lineage>
        <taxon>Bacteria</taxon>
        <taxon>Candidatus Eiseniibacteriota</taxon>
    </lineage>
</organism>
<dbReference type="Gene3D" id="1.20.1300.10">
    <property type="entry name" value="Fumarate reductase/succinate dehydrogenase, transmembrane subunit"/>
    <property type="match status" value="1"/>
</dbReference>
<keyword evidence="6" id="KW-0408">Iron</keyword>
<keyword evidence="3 8" id="KW-0812">Transmembrane</keyword>